<dbReference type="Proteomes" id="UP000198896">
    <property type="component" value="Unassembled WGS sequence"/>
</dbReference>
<dbReference type="STRING" id="1123323.SAMN05216245_1218"/>
<gene>
    <name evidence="1" type="ORF">SAMN05216245_1218</name>
</gene>
<sequence length="81" mass="8795">MPANKNELTKEMIEKAMQCKTADELMTLAKAEGCDITKEEAEAYFAEISDAELDSEKLKNIAGGCWNCLANCGENTCPCLG</sequence>
<dbReference type="OrthoDB" id="5458396at2"/>
<reference evidence="1 2" key="1">
    <citation type="submission" date="2016-10" db="EMBL/GenBank/DDBJ databases">
        <authorList>
            <person name="de Groot N.N."/>
        </authorList>
    </citation>
    <scope>NUCLEOTIDE SEQUENCE [LARGE SCALE GENOMIC DNA]</scope>
    <source>
        <strain evidence="1 2">DSM 9236</strain>
    </source>
</reference>
<dbReference type="RefSeq" id="WP_093914164.1">
    <property type="nucleotide sequence ID" value="NZ_FONL01000021.1"/>
</dbReference>
<proteinExistence type="predicted"/>
<name>A0A1I2DJY4_9FIRM</name>
<protein>
    <recommendedName>
        <fullName evidence="3">Nif11-like leader peptide domain-containing protein</fullName>
    </recommendedName>
</protein>
<dbReference type="EMBL" id="FONL01000021">
    <property type="protein sequence ID" value="SFE80952.1"/>
    <property type="molecule type" value="Genomic_DNA"/>
</dbReference>
<keyword evidence="2" id="KW-1185">Reference proteome</keyword>
<organism evidence="1 2">
    <name type="scientific">Succiniclasticum ruminis DSM 9236</name>
    <dbReference type="NCBI Taxonomy" id="1123323"/>
    <lineage>
        <taxon>Bacteria</taxon>
        <taxon>Bacillati</taxon>
        <taxon>Bacillota</taxon>
        <taxon>Negativicutes</taxon>
        <taxon>Acidaminococcales</taxon>
        <taxon>Acidaminococcaceae</taxon>
        <taxon>Succiniclasticum</taxon>
    </lineage>
</organism>
<accession>A0A1I2DJY4</accession>
<evidence type="ECO:0008006" key="3">
    <source>
        <dbReference type="Google" id="ProtNLM"/>
    </source>
</evidence>
<evidence type="ECO:0000313" key="1">
    <source>
        <dbReference type="EMBL" id="SFE80952.1"/>
    </source>
</evidence>
<evidence type="ECO:0000313" key="2">
    <source>
        <dbReference type="Proteomes" id="UP000198896"/>
    </source>
</evidence>
<dbReference type="AlphaFoldDB" id="A0A1I2DJY4"/>